<keyword evidence="1" id="KW-0472">Membrane</keyword>
<feature type="transmembrane region" description="Helical" evidence="1">
    <location>
        <begin position="85"/>
        <end position="108"/>
    </location>
</feature>
<evidence type="ECO:0000256" key="1">
    <source>
        <dbReference type="SAM" id="Phobius"/>
    </source>
</evidence>
<evidence type="ECO:0000313" key="2">
    <source>
        <dbReference type="EMBL" id="EAQ80290.1"/>
    </source>
</evidence>
<dbReference type="AlphaFoldDB" id="A3ZTM4"/>
<keyword evidence="1" id="KW-1133">Transmembrane helix</keyword>
<comment type="caution">
    <text evidence="2">The sequence shown here is derived from an EMBL/GenBank/DDBJ whole genome shotgun (WGS) entry which is preliminary data.</text>
</comment>
<dbReference type="HOGENOM" id="CLU_1632169_0_0_0"/>
<accession>A3ZTM4</accession>
<reference evidence="2 3" key="1">
    <citation type="submission" date="2006-02" db="EMBL/GenBank/DDBJ databases">
        <authorList>
            <person name="Amann R."/>
            <person name="Ferriera S."/>
            <person name="Johnson J."/>
            <person name="Kravitz S."/>
            <person name="Halpern A."/>
            <person name="Remington K."/>
            <person name="Beeson K."/>
            <person name="Tran B."/>
            <person name="Rogers Y.-H."/>
            <person name="Friedman R."/>
            <person name="Venter J.C."/>
        </authorList>
    </citation>
    <scope>NUCLEOTIDE SEQUENCE [LARGE SCALE GENOMIC DNA]</scope>
    <source>
        <strain evidence="2 3">DSM 3645</strain>
    </source>
</reference>
<organism evidence="2 3">
    <name type="scientific">Blastopirellula marina DSM 3645</name>
    <dbReference type="NCBI Taxonomy" id="314230"/>
    <lineage>
        <taxon>Bacteria</taxon>
        <taxon>Pseudomonadati</taxon>
        <taxon>Planctomycetota</taxon>
        <taxon>Planctomycetia</taxon>
        <taxon>Pirellulales</taxon>
        <taxon>Pirellulaceae</taxon>
        <taxon>Blastopirellula</taxon>
    </lineage>
</organism>
<name>A3ZTM4_9BACT</name>
<dbReference type="EMBL" id="AANZ01000010">
    <property type="protein sequence ID" value="EAQ80290.1"/>
    <property type="molecule type" value="Genomic_DNA"/>
</dbReference>
<protein>
    <submittedName>
        <fullName evidence="2">Uncharacterized protein</fullName>
    </submittedName>
</protein>
<feature type="transmembrane region" description="Helical" evidence="1">
    <location>
        <begin position="114"/>
        <end position="142"/>
    </location>
</feature>
<dbReference type="Proteomes" id="UP000004358">
    <property type="component" value="Unassembled WGS sequence"/>
</dbReference>
<keyword evidence="1" id="KW-0812">Transmembrane</keyword>
<sequence>MGIVFVLLGAAFLLMKWVSPVASAGLLLLAISVFAHIAGNYIGTRLQRKRIAPTESAPLPSEDPLTADEFAPRMQLGETTHINRIGYGVTIAMAVLGAILGVIAGSYWAPREIWFPAVFAVCLASGAALGGIGGFTIFHFAWQLFQSWRQAMRHSRSASKRR</sequence>
<evidence type="ECO:0000313" key="3">
    <source>
        <dbReference type="Proteomes" id="UP000004358"/>
    </source>
</evidence>
<gene>
    <name evidence="2" type="ORF">DSM3645_19878</name>
</gene>
<proteinExistence type="predicted"/>
<feature type="transmembrane region" description="Helical" evidence="1">
    <location>
        <begin position="20"/>
        <end position="42"/>
    </location>
</feature>